<feature type="transmembrane region" description="Helical" evidence="9">
    <location>
        <begin position="279"/>
        <end position="297"/>
    </location>
</feature>
<keyword evidence="12" id="KW-1185">Reference proteome</keyword>
<evidence type="ECO:0000256" key="8">
    <source>
        <dbReference type="SAM" id="MobiDB-lite"/>
    </source>
</evidence>
<dbReference type="Proteomes" id="UP001519924">
    <property type="component" value="Unassembled WGS sequence"/>
</dbReference>
<keyword evidence="4" id="KW-0808">Transferase</keyword>
<evidence type="ECO:0000256" key="7">
    <source>
        <dbReference type="ARBA" id="ARBA00023136"/>
    </source>
</evidence>
<dbReference type="RefSeq" id="WP_220118451.1">
    <property type="nucleotide sequence ID" value="NZ_JAHZUY010000048.1"/>
</dbReference>
<dbReference type="Pfam" id="PF13231">
    <property type="entry name" value="PMT_2"/>
    <property type="match status" value="1"/>
</dbReference>
<accession>A0ABS7F596</accession>
<keyword evidence="2" id="KW-1003">Cell membrane</keyword>
<keyword evidence="6 9" id="KW-1133">Transmembrane helix</keyword>
<feature type="transmembrane region" description="Helical" evidence="9">
    <location>
        <begin position="236"/>
        <end position="259"/>
    </location>
</feature>
<proteinExistence type="predicted"/>
<evidence type="ECO:0000256" key="1">
    <source>
        <dbReference type="ARBA" id="ARBA00004651"/>
    </source>
</evidence>
<keyword evidence="5 9" id="KW-0812">Transmembrane</keyword>
<gene>
    <name evidence="11" type="ORF">K1J50_14360</name>
</gene>
<feature type="transmembrane region" description="Helical" evidence="9">
    <location>
        <begin position="303"/>
        <end position="321"/>
    </location>
</feature>
<dbReference type="InterPro" id="IPR038731">
    <property type="entry name" value="RgtA/B/C-like"/>
</dbReference>
<evidence type="ECO:0000256" key="9">
    <source>
        <dbReference type="SAM" id="Phobius"/>
    </source>
</evidence>
<name>A0ABS7F596_9PROT</name>
<dbReference type="PANTHER" id="PTHR33908:SF11">
    <property type="entry name" value="MEMBRANE PROTEIN"/>
    <property type="match status" value="1"/>
</dbReference>
<feature type="transmembrane region" description="Helical" evidence="9">
    <location>
        <begin position="333"/>
        <end position="354"/>
    </location>
</feature>
<evidence type="ECO:0000313" key="11">
    <source>
        <dbReference type="EMBL" id="MBW8270664.1"/>
    </source>
</evidence>
<comment type="subcellular location">
    <subcellularLocation>
        <location evidence="1">Cell membrane</location>
        <topology evidence="1">Multi-pass membrane protein</topology>
    </subcellularLocation>
</comment>
<feature type="transmembrane region" description="Helical" evidence="9">
    <location>
        <begin position="73"/>
        <end position="91"/>
    </location>
</feature>
<evidence type="ECO:0000256" key="5">
    <source>
        <dbReference type="ARBA" id="ARBA00022692"/>
    </source>
</evidence>
<feature type="region of interest" description="Disordered" evidence="8">
    <location>
        <begin position="476"/>
        <end position="503"/>
    </location>
</feature>
<keyword evidence="3" id="KW-0328">Glycosyltransferase</keyword>
<protein>
    <submittedName>
        <fullName evidence="11">Glycosyltransferase family 39 protein</fullName>
    </submittedName>
</protein>
<feature type="domain" description="Glycosyltransferase RgtA/B/C/D-like" evidence="10">
    <location>
        <begin position="44"/>
        <end position="206"/>
    </location>
</feature>
<sequence length="503" mass="52186">MSVWALLLLGATGLRLLLAALVPLAPDEAYYWVWSRHLQPGYLDHPPMVALWIAAGTALLGETPLGVRLLGPLSVALGSVLLARAAAALFPDRPGCGPWAAALLNATLALGVGAVVMTPDTPLLFFWTLALWALARLHRDGDARWWLLVGLAAGAALASKYTAALLGLGILLWLLLSPPARRWFRAWQLWAGGVLALAAFAPVLAWNAAHGWASFAKQGGRAGGGALALRHLGELVLGQIGLATPLVFLLCAAGAAAALRRAWPGARGGRDGGGASAALLLAALVLPGALLFVWQSLGSRVQGNWPAILYPAAGIAAACLLGPRWARLRVPAVVLGAALTALVYLQAAAAPLPLPRRSDPTLARLGGWAEFAAAVEAARAAAGAEFVAAEEYGLASELAFRLPPGVTVVALEARWRLFSLPPPPPGATGVLVRSERRGEGPPLWPGAAPLGITLVRARRGVEAERYRLWRVETGPALPPAARLPRPRAAAPGEGGRGEAPPGA</sequence>
<evidence type="ECO:0000313" key="12">
    <source>
        <dbReference type="Proteomes" id="UP001519924"/>
    </source>
</evidence>
<organism evidence="11 12">
    <name type="scientific">Caldovatus aquaticus</name>
    <dbReference type="NCBI Taxonomy" id="2865671"/>
    <lineage>
        <taxon>Bacteria</taxon>
        <taxon>Pseudomonadati</taxon>
        <taxon>Pseudomonadota</taxon>
        <taxon>Alphaproteobacteria</taxon>
        <taxon>Acetobacterales</taxon>
        <taxon>Roseomonadaceae</taxon>
        <taxon>Caldovatus</taxon>
    </lineage>
</organism>
<evidence type="ECO:0000256" key="2">
    <source>
        <dbReference type="ARBA" id="ARBA00022475"/>
    </source>
</evidence>
<reference evidence="11 12" key="1">
    <citation type="submission" date="2021-08" db="EMBL/GenBank/DDBJ databases">
        <title>Caldovatus sediminis gen. nov., sp. nov., a moderately thermophilic bacterium isolated from a hot spring.</title>
        <authorList>
            <person name="Hu C.-J."/>
            <person name="Li W.-J."/>
            <person name="Xian W.-D."/>
        </authorList>
    </citation>
    <scope>NUCLEOTIDE SEQUENCE [LARGE SCALE GENOMIC DNA]</scope>
    <source>
        <strain evidence="11 12">SYSU G05006</strain>
    </source>
</reference>
<feature type="compositionally biased region" description="Low complexity" evidence="8">
    <location>
        <begin position="479"/>
        <end position="491"/>
    </location>
</feature>
<feature type="transmembrane region" description="Helical" evidence="9">
    <location>
        <begin position="145"/>
        <end position="175"/>
    </location>
</feature>
<comment type="caution">
    <text evidence="11">The sequence shown here is derived from an EMBL/GenBank/DDBJ whole genome shotgun (WGS) entry which is preliminary data.</text>
</comment>
<keyword evidence="7 9" id="KW-0472">Membrane</keyword>
<dbReference type="PANTHER" id="PTHR33908">
    <property type="entry name" value="MANNOSYLTRANSFERASE YKCB-RELATED"/>
    <property type="match status" value="1"/>
</dbReference>
<feature type="transmembrane region" description="Helical" evidence="9">
    <location>
        <begin position="187"/>
        <end position="209"/>
    </location>
</feature>
<dbReference type="InterPro" id="IPR050297">
    <property type="entry name" value="LipidA_mod_glycosyltrf_83"/>
</dbReference>
<evidence type="ECO:0000256" key="6">
    <source>
        <dbReference type="ARBA" id="ARBA00022989"/>
    </source>
</evidence>
<evidence type="ECO:0000256" key="4">
    <source>
        <dbReference type="ARBA" id="ARBA00022679"/>
    </source>
</evidence>
<evidence type="ECO:0000256" key="3">
    <source>
        <dbReference type="ARBA" id="ARBA00022676"/>
    </source>
</evidence>
<evidence type="ECO:0000259" key="10">
    <source>
        <dbReference type="Pfam" id="PF13231"/>
    </source>
</evidence>
<dbReference type="EMBL" id="JAHZUY010000048">
    <property type="protein sequence ID" value="MBW8270664.1"/>
    <property type="molecule type" value="Genomic_DNA"/>
</dbReference>